<name>I4A1Z3_ORNRL</name>
<dbReference type="GeneID" id="97258433"/>
<evidence type="ECO:0000313" key="3">
    <source>
        <dbReference type="Proteomes" id="UP000006051"/>
    </source>
</evidence>
<protein>
    <submittedName>
        <fullName evidence="2">Uncharacterized protein</fullName>
    </submittedName>
</protein>
<dbReference type="HOGENOM" id="CLU_293862_0_0_10"/>
<keyword evidence="3" id="KW-1185">Reference proteome</keyword>
<dbReference type="GeneID" id="71569881"/>
<dbReference type="PATRIC" id="fig|867902.3.peg.1774"/>
<evidence type="ECO:0000313" key="2">
    <source>
        <dbReference type="EMBL" id="AFL97977.1"/>
    </source>
</evidence>
<evidence type="ECO:0000256" key="1">
    <source>
        <dbReference type="SAM" id="SignalP"/>
    </source>
</evidence>
<dbReference type="eggNOG" id="ENOG502ZBGC">
    <property type="taxonomic scope" value="Bacteria"/>
</dbReference>
<sequence>MKKNLLLLLMMLVLSVNAQSEYSTCGPNLVSNGTFSGATNNETSVPDWVFTPPGNKHGWKKAKTLIYGDYIIINRIGKYTASPVKMELKEKGAKLIKFRFNTSGTGPFNYTVSIGDQKLVTFKENGGWAQAYMTVEPGVEATLNREYLSEKRFDINNVNGSTVTPPQQVSNNIWHEVMLYLPNYQGGEKDLKFTYERSSGILRQVMLDDVEVYEAIPKPEINKKEYTVGENNKFDLGSIDITNKANYEVKWYTSNGVLVNSINEASAGSYYAVFASNGCEGPKTYINVYGKGCGANIIKNGNFENPVLSNNRNGGNSKMNVAQKVISIPNWSFTPGEYTAISVGNYYGASSVLGLDSGNNTLAKLSQEIDICSGVKYRLSFDFAMSIFSWVGQNRNVIFKVGGVQIFKIGIKNRGWDPDEVAVHTVNYKVASNFEIDNKPYTPSTNDLPNALAGDYSRSSVLQKEKFYHLEVDLNMDEVKDRKIEIEVNQGAIPYFGNFGLVSKGINPLKTELTTKSSSVDCVTGVYDLNDATPQAKDGLRYIWYYDQEMKNAIPQGENGKIEVGPGTYYMQTISDCSGCKSETATAFTVNSGNCSKVTGTVYNDYDGNSNGINSGKPFSGGLYAVLLDNAGRVVNSQKVTPDGSEKGPGTYSIFATPANGYYVVLSDKKPEIGTPASDLTIGQIYAYTGETVNGGNINTKVGTESSKFNLSSNGTAVVNFGIGVRPIAGDVGQRFCHSDDNVDYVVPDLVGVSGDENFNEGKGQTVIISSVETTPGGELLYNGEKIDSQKEIQNYEPSKLKYKITDTSKEYNLEFKYKWRDKSGLESPEAGTATITVAAKLDGEISAEHTIIKDCSNQKVKITLTGKNGASPYTFTYSINGERKTAKTNSGEDSVTIEENATTGTYAFKLIDVQDYMKCQAEVSGKDTNVFVNCGGGKVKCFKSPASGEGVNPTLVLISTLQTNNDWVNKSKNGFIKMESKNKGFVITRLTNEQIKSVKNPLEGMLVWSTTDNCLKMYTDNEWSCLSQGCNE</sequence>
<feature type="chain" id="PRO_5003684761" evidence="1">
    <location>
        <begin position="19"/>
        <end position="1033"/>
    </location>
</feature>
<proteinExistence type="predicted"/>
<gene>
    <name evidence="2" type="ordered locus">Ornrh_1828</name>
</gene>
<feature type="signal peptide" evidence="1">
    <location>
        <begin position="1"/>
        <end position="18"/>
    </location>
</feature>
<dbReference type="KEGG" id="orh:Ornrh_1828"/>
<keyword evidence="1" id="KW-0732">Signal</keyword>
<dbReference type="Proteomes" id="UP000006051">
    <property type="component" value="Chromosome"/>
</dbReference>
<dbReference type="RefSeq" id="WP_014791499.1">
    <property type="nucleotide sequence ID" value="NC_018016.1"/>
</dbReference>
<organism evidence="2 3">
    <name type="scientific">Ornithobacterium rhinotracheale (strain ATCC 51463 / DSM 15997 / CCUG 23171 / CIP 104009 / LMG 9086)</name>
    <dbReference type="NCBI Taxonomy" id="867902"/>
    <lineage>
        <taxon>Bacteria</taxon>
        <taxon>Pseudomonadati</taxon>
        <taxon>Bacteroidota</taxon>
        <taxon>Flavobacteriia</taxon>
        <taxon>Flavobacteriales</taxon>
        <taxon>Weeksellaceae</taxon>
        <taxon>Ornithobacterium</taxon>
    </lineage>
</organism>
<reference evidence="2 3" key="1">
    <citation type="submission" date="2012-06" db="EMBL/GenBank/DDBJ databases">
        <title>The complete genome of Ornithobacterium rhinotracheale DSM 15997.</title>
        <authorList>
            <consortium name="US DOE Joint Genome Institute (JGI-PGF)"/>
            <person name="Lucas S."/>
            <person name="Copeland A."/>
            <person name="Lapidus A."/>
            <person name="Goodwin L."/>
            <person name="Pitluck S."/>
            <person name="Peters L."/>
            <person name="Mikhailova N."/>
            <person name="Teshima H."/>
            <person name="Kyrpides N."/>
            <person name="Mavromatis K."/>
            <person name="Pagani I."/>
            <person name="Ivanova N."/>
            <person name="Ovchinnikova G."/>
            <person name="Zeytun A."/>
            <person name="Detter J.C."/>
            <person name="Han C."/>
            <person name="Land M."/>
            <person name="Hauser L."/>
            <person name="Markowitz V."/>
            <person name="Cheng J.-F."/>
            <person name="Hugenholtz P."/>
            <person name="Woyke T."/>
            <person name="Wu D."/>
            <person name="Lang E."/>
            <person name="Kopitz M."/>
            <person name="Brambilla E."/>
            <person name="Klenk H.-P."/>
            <person name="Eisen J.A."/>
        </authorList>
    </citation>
    <scope>NUCLEOTIDE SEQUENCE [LARGE SCALE GENOMIC DNA]</scope>
    <source>
        <strain evidence="3">ATCC 51463 / DSM 15997 / CCUG 23171 / LMG 9086</strain>
    </source>
</reference>
<dbReference type="AlphaFoldDB" id="I4A1Z3"/>
<dbReference type="STRING" id="867902.Ornrh_1828"/>
<dbReference type="EMBL" id="CP003283">
    <property type="protein sequence ID" value="AFL97977.1"/>
    <property type="molecule type" value="Genomic_DNA"/>
</dbReference>
<accession>I4A1Z3</accession>